<name>A0A6N4RA43_BLAVI</name>
<protein>
    <submittedName>
        <fullName evidence="5">Uncharacterized protein</fullName>
    </submittedName>
</protein>
<reference evidence="5 6" key="1">
    <citation type="journal article" date="2017" name="Nat. Commun.">
        <title>In situ click chemistry generation of cyclooxygenase-2 inhibitors.</title>
        <authorList>
            <person name="Bhardwaj A."/>
            <person name="Kaur J."/>
            <person name="Wuest M."/>
            <person name="Wuest F."/>
        </authorList>
    </citation>
    <scope>NUCLEOTIDE SEQUENCE [LARGE SCALE GENOMIC DNA]</scope>
    <source>
        <strain evidence="5">S2_018_000_R2_106</strain>
    </source>
</reference>
<dbReference type="InterPro" id="IPR011514">
    <property type="entry name" value="Secretin_N_2"/>
</dbReference>
<feature type="compositionally biased region" description="Gly residues" evidence="1">
    <location>
        <begin position="264"/>
        <end position="276"/>
    </location>
</feature>
<feature type="signal peptide" evidence="2">
    <location>
        <begin position="1"/>
        <end position="32"/>
    </location>
</feature>
<dbReference type="GO" id="GO:0019867">
    <property type="term" value="C:outer membrane"/>
    <property type="evidence" value="ECO:0007669"/>
    <property type="project" value="InterPro"/>
</dbReference>
<sequence>MTRPSMMPFSSQPSGKLFCRASALVLVAAALASCNGISYTQRQSPANPYKDFKEKNQSNASVLGMGEPISSRQMTANATLSLNGQYTLAEVMQRVAGTYNTAIRWGNGARREKRENVTINKLTFDEARNYIEDVYDIQIIKEGERRLLILPSASEPRLTAFNPGNNVSLSQALRGLAEQCNYNLVINENREQINSIRVTANLKNVTCYDAFEALLNPHGLSIINAGDYMTVGGLPQRQWTLNLYEPQRTETVEVNYSSDFSAATGGGTGSSSGGGSSESSSGAQSAGGSTKVSVKYDRNLWKDLQEDLDELVKSNCIRPLDAGVVQPATASLLPPPDGSTPDPSLVPPQDPSMAGVGGSSTGSSSSGMTDDASAAAQCGYVRINSAVGLIQMRAPRAVLDEADEIIQRVQDIASRRLLLEARVLAVSRNRNFNQQANLKVGSNKLNTGAGFSGSVTAALNNMLPTFTATDMTTVGGIAVKSGSLDAVIALLEQYGTTYELMHPMMELMDRQRATLIDGRNEKYYVVTTDTTTDSGTTTSTSEVEERSQFLGLQFSATAQVSDSPEEPHTISLQIPITSLAKTIDIPNGDGTTAGVAPVANTRLIDQKVRIRDNEIKVIGGLTKTIAIDTESGVPLIRDIPALGKLANEEAIQYENVEFVILLQVRRLY</sequence>
<dbReference type="GO" id="GO:0009297">
    <property type="term" value="P:pilus assembly"/>
    <property type="evidence" value="ECO:0007669"/>
    <property type="project" value="InterPro"/>
</dbReference>
<dbReference type="PROSITE" id="PS51257">
    <property type="entry name" value="PROKAR_LIPOPROTEIN"/>
    <property type="match status" value="1"/>
</dbReference>
<keyword evidence="2" id="KW-0732">Signal</keyword>
<dbReference type="EMBL" id="VAFM01000002">
    <property type="protein sequence ID" value="TKW60927.1"/>
    <property type="molecule type" value="Genomic_DNA"/>
</dbReference>
<dbReference type="GO" id="GO:0015627">
    <property type="term" value="C:type II protein secretion system complex"/>
    <property type="evidence" value="ECO:0007669"/>
    <property type="project" value="TreeGrafter"/>
</dbReference>
<feature type="chain" id="PRO_5026657331" evidence="2">
    <location>
        <begin position="33"/>
        <end position="668"/>
    </location>
</feature>
<evidence type="ECO:0000256" key="1">
    <source>
        <dbReference type="SAM" id="MobiDB-lite"/>
    </source>
</evidence>
<evidence type="ECO:0000313" key="6">
    <source>
        <dbReference type="Proteomes" id="UP000320948"/>
    </source>
</evidence>
<accession>A0A6N4RA43</accession>
<gene>
    <name evidence="5" type="ORF">DI628_08560</name>
</gene>
<feature type="compositionally biased region" description="Pro residues" evidence="1">
    <location>
        <begin position="333"/>
        <end position="350"/>
    </location>
</feature>
<dbReference type="AlphaFoldDB" id="A0A6N4RA43"/>
<dbReference type="Proteomes" id="UP000320948">
    <property type="component" value="Unassembled WGS sequence"/>
</dbReference>
<organism evidence="5 6">
    <name type="scientific">Blastochloris viridis</name>
    <name type="common">Rhodopseudomonas viridis</name>
    <dbReference type="NCBI Taxonomy" id="1079"/>
    <lineage>
        <taxon>Bacteria</taxon>
        <taxon>Pseudomonadati</taxon>
        <taxon>Pseudomonadota</taxon>
        <taxon>Alphaproteobacteria</taxon>
        <taxon>Hyphomicrobiales</taxon>
        <taxon>Blastochloridaceae</taxon>
        <taxon>Blastochloris</taxon>
    </lineage>
</organism>
<feature type="domain" description="Secretin N-terminal" evidence="4">
    <location>
        <begin position="247"/>
        <end position="314"/>
    </location>
</feature>
<comment type="caution">
    <text evidence="5">The sequence shown here is derived from an EMBL/GenBank/DDBJ whole genome shotgun (WGS) entry which is preliminary data.</text>
</comment>
<dbReference type="PANTHER" id="PTHR30332:SF17">
    <property type="entry name" value="TYPE IV PILIATION SYSTEM PROTEIN DR_0774-RELATED"/>
    <property type="match status" value="1"/>
</dbReference>
<feature type="domain" description="Type II/III secretion system secretin-like" evidence="3">
    <location>
        <begin position="491"/>
        <end position="664"/>
    </location>
</feature>
<evidence type="ECO:0000259" key="4">
    <source>
        <dbReference type="Pfam" id="PF07655"/>
    </source>
</evidence>
<dbReference type="InterPro" id="IPR004846">
    <property type="entry name" value="T2SS/T3SS_dom"/>
</dbReference>
<dbReference type="PANTHER" id="PTHR30332">
    <property type="entry name" value="PROBABLE GENERAL SECRETION PATHWAY PROTEIN D"/>
    <property type="match status" value="1"/>
</dbReference>
<feature type="compositionally biased region" description="Low complexity" evidence="1">
    <location>
        <begin position="277"/>
        <end position="290"/>
    </location>
</feature>
<feature type="region of interest" description="Disordered" evidence="1">
    <location>
        <begin position="263"/>
        <end position="290"/>
    </location>
</feature>
<feature type="region of interest" description="Disordered" evidence="1">
    <location>
        <begin position="328"/>
        <end position="371"/>
    </location>
</feature>
<dbReference type="InterPro" id="IPR050810">
    <property type="entry name" value="Bact_Secretion_Sys_Channel"/>
</dbReference>
<evidence type="ECO:0000256" key="2">
    <source>
        <dbReference type="SAM" id="SignalP"/>
    </source>
</evidence>
<proteinExistence type="predicted"/>
<feature type="compositionally biased region" description="Low complexity" evidence="1">
    <location>
        <begin position="361"/>
        <end position="371"/>
    </location>
</feature>
<evidence type="ECO:0000313" key="5">
    <source>
        <dbReference type="EMBL" id="TKW60927.1"/>
    </source>
</evidence>
<dbReference type="Pfam" id="PF07655">
    <property type="entry name" value="Secretin_N_2"/>
    <property type="match status" value="1"/>
</dbReference>
<evidence type="ECO:0000259" key="3">
    <source>
        <dbReference type="Pfam" id="PF00263"/>
    </source>
</evidence>
<dbReference type="Pfam" id="PF00263">
    <property type="entry name" value="Secretin"/>
    <property type="match status" value="1"/>
</dbReference>
<dbReference type="GO" id="GO:0009306">
    <property type="term" value="P:protein secretion"/>
    <property type="evidence" value="ECO:0007669"/>
    <property type="project" value="InterPro"/>
</dbReference>